<comment type="similarity">
    <text evidence="1 2">Belongs to the small heat shock protein (HSP20) family.</text>
</comment>
<dbReference type="InterPro" id="IPR031107">
    <property type="entry name" value="Small_HSP"/>
</dbReference>
<dbReference type="RefSeq" id="WP_256615388.1">
    <property type="nucleotide sequence ID" value="NZ_JANIBK010000049.1"/>
</dbReference>
<evidence type="ECO:0000256" key="1">
    <source>
        <dbReference type="PROSITE-ProRule" id="PRU00285"/>
    </source>
</evidence>
<evidence type="ECO:0000313" key="4">
    <source>
        <dbReference type="EMBL" id="MCQ8128973.1"/>
    </source>
</evidence>
<name>A0ABT1U637_9GAMM</name>
<evidence type="ECO:0000256" key="2">
    <source>
        <dbReference type="RuleBase" id="RU003616"/>
    </source>
</evidence>
<comment type="caution">
    <text evidence="4">The sequence shown here is derived from an EMBL/GenBank/DDBJ whole genome shotgun (WGS) entry which is preliminary data.</text>
</comment>
<dbReference type="PANTHER" id="PTHR11527">
    <property type="entry name" value="HEAT-SHOCK PROTEIN 20 FAMILY MEMBER"/>
    <property type="match status" value="1"/>
</dbReference>
<keyword evidence="5" id="KW-1185">Reference proteome</keyword>
<gene>
    <name evidence="4" type="ORF">NP596_10935</name>
</gene>
<reference evidence="4 5" key="1">
    <citation type="submission" date="2022-07" db="EMBL/GenBank/DDBJ databases">
        <title>Methylomonas rivi sp. nov., Methylomonas rosea sp. nov., Methylomonas aureus sp. nov. and Methylomonas subterranea sp. nov., four novel methanotrophs isolated from a freshwater creek and the deep terrestrial subsurface.</title>
        <authorList>
            <person name="Abin C."/>
            <person name="Sankaranarayanan K."/>
            <person name="Garner C."/>
            <person name="Sindelar R."/>
            <person name="Kotary K."/>
            <person name="Garner R."/>
            <person name="Barclay S."/>
            <person name="Lawson P."/>
            <person name="Krumholz L."/>
        </authorList>
    </citation>
    <scope>NUCLEOTIDE SEQUENCE [LARGE SCALE GENOMIC DNA]</scope>
    <source>
        <strain evidence="4 5">WSC-6</strain>
    </source>
</reference>
<sequence>MSTTEKEIKKSAELLPAAASGSLFSISELDNFFDDFLLRKWPRLLDWNFPAGFEKGVPKVDILDRDTEIEVQAALPGISKDNLDVTINNQTITIRASAEQASKADEGRYFRREISRGEFQRSISLPVNVDGDNATASFKDGVLKVIIPKTEQSKRKTIEITD</sequence>
<feature type="domain" description="SHSP" evidence="3">
    <location>
        <begin position="51"/>
        <end position="162"/>
    </location>
</feature>
<evidence type="ECO:0000313" key="5">
    <source>
        <dbReference type="Proteomes" id="UP001524586"/>
    </source>
</evidence>
<dbReference type="CDD" id="cd06464">
    <property type="entry name" value="ACD_sHsps-like"/>
    <property type="match status" value="1"/>
</dbReference>
<dbReference type="InterPro" id="IPR008978">
    <property type="entry name" value="HSP20-like_chaperone"/>
</dbReference>
<proteinExistence type="inferred from homology"/>
<dbReference type="InterPro" id="IPR002068">
    <property type="entry name" value="A-crystallin/Hsp20_dom"/>
</dbReference>
<protein>
    <submittedName>
        <fullName evidence="4">Hsp20/alpha crystallin family protein</fullName>
    </submittedName>
</protein>
<dbReference type="Pfam" id="PF00011">
    <property type="entry name" value="HSP20"/>
    <property type="match status" value="1"/>
</dbReference>
<organism evidence="4 5">
    <name type="scientific">Methylomonas rivi</name>
    <dbReference type="NCBI Taxonomy" id="2952226"/>
    <lineage>
        <taxon>Bacteria</taxon>
        <taxon>Pseudomonadati</taxon>
        <taxon>Pseudomonadota</taxon>
        <taxon>Gammaproteobacteria</taxon>
        <taxon>Methylococcales</taxon>
        <taxon>Methylococcaceae</taxon>
        <taxon>Methylomonas</taxon>
    </lineage>
</organism>
<evidence type="ECO:0000259" key="3">
    <source>
        <dbReference type="PROSITE" id="PS01031"/>
    </source>
</evidence>
<dbReference type="Proteomes" id="UP001524586">
    <property type="component" value="Unassembled WGS sequence"/>
</dbReference>
<dbReference type="PROSITE" id="PS01031">
    <property type="entry name" value="SHSP"/>
    <property type="match status" value="1"/>
</dbReference>
<dbReference type="SUPFAM" id="SSF49764">
    <property type="entry name" value="HSP20-like chaperones"/>
    <property type="match status" value="1"/>
</dbReference>
<dbReference type="EMBL" id="JANIBK010000049">
    <property type="protein sequence ID" value="MCQ8128973.1"/>
    <property type="molecule type" value="Genomic_DNA"/>
</dbReference>
<dbReference type="Gene3D" id="2.60.40.790">
    <property type="match status" value="1"/>
</dbReference>
<accession>A0ABT1U637</accession>